<evidence type="ECO:0000313" key="5">
    <source>
        <dbReference type="EMBL" id="TXJ44266.1"/>
    </source>
</evidence>
<gene>
    <name evidence="5" type="ORF">EPJ70_08515</name>
    <name evidence="3" type="ORF">EPJ73_03905</name>
    <name evidence="2" type="ORF">EPJ79_07105</name>
    <name evidence="4" type="ORF">EPJ81_03325</name>
</gene>
<dbReference type="EMBL" id="SAXU01000001">
    <property type="protein sequence ID" value="TXJ20892.1"/>
    <property type="molecule type" value="Genomic_DNA"/>
</dbReference>
<dbReference type="Proteomes" id="UP000324336">
    <property type="component" value="Unassembled WGS sequence"/>
</dbReference>
<keyword evidence="1" id="KW-0472">Membrane</keyword>
<feature type="transmembrane region" description="Helical" evidence="1">
    <location>
        <begin position="32"/>
        <end position="55"/>
    </location>
</feature>
<feature type="transmembrane region" description="Helical" evidence="1">
    <location>
        <begin position="6"/>
        <end position="25"/>
    </location>
</feature>
<evidence type="ECO:0000313" key="8">
    <source>
        <dbReference type="Proteomes" id="UP000324638"/>
    </source>
</evidence>
<keyword evidence="1" id="KW-1133">Transmembrane helix</keyword>
<reference evidence="6 7" key="1">
    <citation type="journal article" date="1992" name="Lakartidningen">
        <title>[Penicillin V and not amoxicillin is the first choice preparation in acute otitis].</title>
        <authorList>
            <person name="Kamme C."/>
            <person name="Lundgren K."/>
            <person name="Prellner K."/>
        </authorList>
    </citation>
    <scope>NUCLEOTIDE SEQUENCE [LARGE SCALE GENOMIC DNA]</scope>
    <source>
        <strain evidence="2 8">513A</strain>
        <strain evidence="5 7">PC3714II</strain>
        <strain evidence="4 9">PC3997IV</strain>
        <strain evidence="3 6">PC4597II</strain>
    </source>
</reference>
<name>A0A5C8DMY0_9SPIR</name>
<accession>A0A5C8DMY0</accession>
<evidence type="ECO:0000313" key="3">
    <source>
        <dbReference type="EMBL" id="TXJ26458.1"/>
    </source>
</evidence>
<dbReference type="Proteomes" id="UP000324574">
    <property type="component" value="Unassembled WGS sequence"/>
</dbReference>
<dbReference type="InterPro" id="IPR016410">
    <property type="entry name" value="Phage_imm"/>
</dbReference>
<dbReference type="EMBL" id="SAYA01000015">
    <property type="protein sequence ID" value="TXJ26458.1"/>
    <property type="molecule type" value="Genomic_DNA"/>
</dbReference>
<evidence type="ECO:0000313" key="2">
    <source>
        <dbReference type="EMBL" id="TXJ20892.1"/>
    </source>
</evidence>
<evidence type="ECO:0000313" key="4">
    <source>
        <dbReference type="EMBL" id="TXJ39919.1"/>
    </source>
</evidence>
<evidence type="ECO:0000313" key="7">
    <source>
        <dbReference type="Proteomes" id="UP000324574"/>
    </source>
</evidence>
<dbReference type="AlphaFoldDB" id="A0A5C8DMY0"/>
<dbReference type="Proteomes" id="UP000324638">
    <property type="component" value="Unassembled WGS sequence"/>
</dbReference>
<dbReference type="Pfam" id="PF14373">
    <property type="entry name" value="Imm_superinfect"/>
    <property type="match status" value="1"/>
</dbReference>
<organism evidence="4 9">
    <name type="scientific">Brachyspira aalborgi</name>
    <dbReference type="NCBI Taxonomy" id="29522"/>
    <lineage>
        <taxon>Bacteria</taxon>
        <taxon>Pseudomonadati</taxon>
        <taxon>Spirochaetota</taxon>
        <taxon>Spirochaetia</taxon>
        <taxon>Brachyspirales</taxon>
        <taxon>Brachyspiraceae</taxon>
        <taxon>Brachyspira</taxon>
    </lineage>
</organism>
<evidence type="ECO:0000313" key="6">
    <source>
        <dbReference type="Proteomes" id="UP000324336"/>
    </source>
</evidence>
<proteinExistence type="predicted"/>
<keyword evidence="1" id="KW-0812">Transmembrane</keyword>
<dbReference type="Proteomes" id="UP000325002">
    <property type="component" value="Unassembled WGS sequence"/>
</dbReference>
<evidence type="ECO:0000313" key="9">
    <source>
        <dbReference type="Proteomes" id="UP000325002"/>
    </source>
</evidence>
<dbReference type="EMBL" id="SAYG01000009">
    <property type="protein sequence ID" value="TXJ44266.1"/>
    <property type="molecule type" value="Genomic_DNA"/>
</dbReference>
<evidence type="ECO:0000256" key="1">
    <source>
        <dbReference type="SAM" id="Phobius"/>
    </source>
</evidence>
<reference evidence="4" key="2">
    <citation type="submission" date="2019-01" db="EMBL/GenBank/DDBJ databases">
        <authorList>
            <person name="Thorell K."/>
        </authorList>
    </citation>
    <scope>NUCLEOTIDE SEQUENCE</scope>
    <source>
        <strain evidence="2">513A</strain>
        <strain evidence="5">PC3714II</strain>
        <strain evidence="4">PC3997IV</strain>
        <strain evidence="3">PC4597II</strain>
    </source>
</reference>
<comment type="caution">
    <text evidence="4">The sequence shown here is derived from an EMBL/GenBank/DDBJ whole genome shotgun (WGS) entry which is preliminary data.</text>
</comment>
<sequence length="63" mass="7323">MESIIIFLILFAMVVYFLPIIVAFIRKNNNCLAIFILNLFLGWTFVGWVIALVWACTNTQINR</sequence>
<dbReference type="RefSeq" id="WP_147526970.1">
    <property type="nucleotide sequence ID" value="NZ_SAXU01000001.1"/>
</dbReference>
<protein>
    <submittedName>
        <fullName evidence="4">Superinfection immunity protein</fullName>
    </submittedName>
</protein>
<dbReference type="EMBL" id="SAYD01000012">
    <property type="protein sequence ID" value="TXJ39919.1"/>
    <property type="molecule type" value="Genomic_DNA"/>
</dbReference>